<dbReference type="AlphaFoldDB" id="A0A8H7SH45"/>
<protein>
    <recommendedName>
        <fullName evidence="4">SH3 domain-containing protein</fullName>
    </recommendedName>
</protein>
<dbReference type="InterPro" id="IPR050670">
    <property type="entry name" value="STAM"/>
</dbReference>
<dbReference type="OrthoDB" id="10255964at2759"/>
<name>A0A8H7SH45_9FUNG</name>
<feature type="compositionally biased region" description="Low complexity" evidence="3">
    <location>
        <begin position="176"/>
        <end position="187"/>
    </location>
</feature>
<dbReference type="PRINTS" id="PR00499">
    <property type="entry name" value="P67PHOX"/>
</dbReference>
<proteinExistence type="predicted"/>
<accession>A0A8H7SH45</accession>
<evidence type="ECO:0000256" key="3">
    <source>
        <dbReference type="SAM" id="MobiDB-lite"/>
    </source>
</evidence>
<dbReference type="SUPFAM" id="SSF50044">
    <property type="entry name" value="SH3-domain"/>
    <property type="match status" value="1"/>
</dbReference>
<dbReference type="FunFam" id="2.30.30.40:FF:000072">
    <property type="entry name" value="Unconventional Myosin IB"/>
    <property type="match status" value="1"/>
</dbReference>
<dbReference type="InterPro" id="IPR001452">
    <property type="entry name" value="SH3_domain"/>
</dbReference>
<dbReference type="CDD" id="cd00174">
    <property type="entry name" value="SH3"/>
    <property type="match status" value="1"/>
</dbReference>
<feature type="compositionally biased region" description="Polar residues" evidence="3">
    <location>
        <begin position="54"/>
        <end position="63"/>
    </location>
</feature>
<reference evidence="5 6" key="1">
    <citation type="submission" date="2020-12" db="EMBL/GenBank/DDBJ databases">
        <title>Metabolic potential, ecology and presence of endohyphal bacteria is reflected in genomic diversity of Mucoromycotina.</title>
        <authorList>
            <person name="Muszewska A."/>
            <person name="Okrasinska A."/>
            <person name="Steczkiewicz K."/>
            <person name="Drgas O."/>
            <person name="Orlowska M."/>
            <person name="Perlinska-Lenart U."/>
            <person name="Aleksandrzak-Piekarczyk T."/>
            <person name="Szatraj K."/>
            <person name="Zielenkiewicz U."/>
            <person name="Pilsyk S."/>
            <person name="Malc E."/>
            <person name="Mieczkowski P."/>
            <person name="Kruszewska J.S."/>
            <person name="Biernat P."/>
            <person name="Pawlowska J."/>
        </authorList>
    </citation>
    <scope>NUCLEOTIDE SEQUENCE [LARGE SCALE GENOMIC DNA]</scope>
    <source>
        <strain evidence="5 6">CBS 142.35</strain>
    </source>
</reference>
<dbReference type="PANTHER" id="PTHR45929:SF7">
    <property type="entry name" value="LAS SEVENTEEN-BINDING PROTEIN 1"/>
    <property type="match status" value="1"/>
</dbReference>
<feature type="region of interest" description="Disordered" evidence="3">
    <location>
        <begin position="122"/>
        <end position="240"/>
    </location>
</feature>
<organism evidence="5 6">
    <name type="scientific">Circinella minor</name>
    <dbReference type="NCBI Taxonomy" id="1195481"/>
    <lineage>
        <taxon>Eukaryota</taxon>
        <taxon>Fungi</taxon>
        <taxon>Fungi incertae sedis</taxon>
        <taxon>Mucoromycota</taxon>
        <taxon>Mucoromycotina</taxon>
        <taxon>Mucoromycetes</taxon>
        <taxon>Mucorales</taxon>
        <taxon>Lichtheimiaceae</taxon>
        <taxon>Circinella</taxon>
    </lineage>
</organism>
<evidence type="ECO:0000256" key="2">
    <source>
        <dbReference type="PROSITE-ProRule" id="PRU00192"/>
    </source>
</evidence>
<feature type="compositionally biased region" description="Gly residues" evidence="3">
    <location>
        <begin position="226"/>
        <end position="236"/>
    </location>
</feature>
<dbReference type="EMBL" id="JAEPRB010000002">
    <property type="protein sequence ID" value="KAG2228136.1"/>
    <property type="molecule type" value="Genomic_DNA"/>
</dbReference>
<dbReference type="SMART" id="SM00326">
    <property type="entry name" value="SH3"/>
    <property type="match status" value="1"/>
</dbReference>
<dbReference type="PROSITE" id="PS50002">
    <property type="entry name" value="SH3"/>
    <property type="match status" value="1"/>
</dbReference>
<evidence type="ECO:0000256" key="1">
    <source>
        <dbReference type="ARBA" id="ARBA00022443"/>
    </source>
</evidence>
<feature type="region of interest" description="Disordered" evidence="3">
    <location>
        <begin position="44"/>
        <end position="63"/>
    </location>
</feature>
<dbReference type="PRINTS" id="PR00452">
    <property type="entry name" value="SH3DOMAIN"/>
</dbReference>
<gene>
    <name evidence="5" type="ORF">INT45_009182</name>
</gene>
<dbReference type="PANTHER" id="PTHR45929">
    <property type="entry name" value="JAK PATHWAY SIGNAL TRANSDUCTION ADAPTOR MOLECULE"/>
    <property type="match status" value="1"/>
</dbReference>
<keyword evidence="1 2" id="KW-0728">SH3 domain</keyword>
<feature type="compositionally biased region" description="Pro residues" evidence="3">
    <location>
        <begin position="163"/>
        <end position="175"/>
    </location>
</feature>
<evidence type="ECO:0000313" key="6">
    <source>
        <dbReference type="Proteomes" id="UP000646827"/>
    </source>
</evidence>
<dbReference type="InterPro" id="IPR036028">
    <property type="entry name" value="SH3-like_dom_sf"/>
</dbReference>
<keyword evidence="6" id="KW-1185">Reference proteome</keyword>
<evidence type="ECO:0000313" key="5">
    <source>
        <dbReference type="EMBL" id="KAG2228136.1"/>
    </source>
</evidence>
<comment type="caution">
    <text evidence="5">The sequence shown here is derived from an EMBL/GenBank/DDBJ whole genome shotgun (WGS) entry which is preliminary data.</text>
</comment>
<feature type="domain" description="SH3" evidence="4">
    <location>
        <begin position="61"/>
        <end position="120"/>
    </location>
</feature>
<dbReference type="Proteomes" id="UP000646827">
    <property type="component" value="Unassembled WGS sequence"/>
</dbReference>
<dbReference type="Gene3D" id="2.30.30.40">
    <property type="entry name" value="SH3 Domains"/>
    <property type="match status" value="1"/>
</dbReference>
<evidence type="ECO:0000259" key="4">
    <source>
        <dbReference type="PROSITE" id="PS50002"/>
    </source>
</evidence>
<dbReference type="Pfam" id="PF00018">
    <property type="entry name" value="SH3_1"/>
    <property type="match status" value="1"/>
</dbReference>
<sequence>MNKETAFANHVLASIRKDLDFLKQHQYLTPQQYDEIKRNLPINASPATPIRSAPSPQQNQRALSTAEALYPFDGTNPQDLSFKQGDIIQVTEKVNNDWWRGSCNGKTGLFPSNYVAEKQAAAVNNTPPPPPPATNTSMPGTPPVQEKGAPPPSPYGANQGGAYPPPPSYNAPPPSYGGAPPTSYPTYSAPPPAQSQSYAGAPPPVQQAAYSAPPPQEAPTSSSGGHSSGGMSGKLGGMASHVGGNIANAATWGFGATLGSEAAHSLF</sequence>